<feature type="chain" id="PRO_5031184486" evidence="1">
    <location>
        <begin position="32"/>
        <end position="295"/>
    </location>
</feature>
<reference evidence="2 3" key="1">
    <citation type="submission" date="2020-07" db="EMBL/GenBank/DDBJ databases">
        <title>Sequencing the genomes of 1000 actinobacteria strains.</title>
        <authorList>
            <person name="Klenk H.-P."/>
        </authorList>
    </citation>
    <scope>NUCLEOTIDE SEQUENCE [LARGE SCALE GENOMIC DNA]</scope>
    <source>
        <strain evidence="2 3">DSM 45876</strain>
    </source>
</reference>
<keyword evidence="1" id="KW-0732">Signal</keyword>
<evidence type="ECO:0000313" key="3">
    <source>
        <dbReference type="Proteomes" id="UP000523545"/>
    </source>
</evidence>
<evidence type="ECO:0000313" key="2">
    <source>
        <dbReference type="EMBL" id="NYH42711.1"/>
    </source>
</evidence>
<dbReference type="Proteomes" id="UP000523545">
    <property type="component" value="Unassembled WGS sequence"/>
</dbReference>
<dbReference type="AlphaFoldDB" id="A0A7Y9X022"/>
<feature type="signal peptide" evidence="1">
    <location>
        <begin position="1"/>
        <end position="31"/>
    </location>
</feature>
<accession>A0A7Y9X022</accession>
<keyword evidence="3" id="KW-1185">Reference proteome</keyword>
<dbReference type="RefSeq" id="WP_179780450.1">
    <property type="nucleotide sequence ID" value="NZ_JACCHK010000001.1"/>
</dbReference>
<gene>
    <name evidence="2" type="ORF">HNR22_002438</name>
</gene>
<comment type="caution">
    <text evidence="2">The sequence shown here is derived from an EMBL/GenBank/DDBJ whole genome shotgun (WGS) entry which is preliminary data.</text>
</comment>
<organism evidence="2 3">
    <name type="scientific">Micromonospora jinlongensis</name>
    <dbReference type="NCBI Taxonomy" id="1287877"/>
    <lineage>
        <taxon>Bacteria</taxon>
        <taxon>Bacillati</taxon>
        <taxon>Actinomycetota</taxon>
        <taxon>Actinomycetes</taxon>
        <taxon>Micromonosporales</taxon>
        <taxon>Micromonosporaceae</taxon>
        <taxon>Micromonospora</taxon>
    </lineage>
</organism>
<protein>
    <submittedName>
        <fullName evidence="2">Uncharacterized protein</fullName>
    </submittedName>
</protein>
<dbReference type="EMBL" id="JACCHK010000001">
    <property type="protein sequence ID" value="NYH42711.1"/>
    <property type="molecule type" value="Genomic_DNA"/>
</dbReference>
<evidence type="ECO:0000256" key="1">
    <source>
        <dbReference type="SAM" id="SignalP"/>
    </source>
</evidence>
<name>A0A7Y9X022_9ACTN</name>
<sequence length="295" mass="30604">MTTLRDITRRVTIITTALIVGLTASYAPSQAAEGEARTTVTDHPGAPQTMLQWFEDLTGQPVGDLDKVLAVDAGGRDLTGDQLAALVAGEKVDGVKVVGTMPGGRDILGTTMADLADGAYDGKGDTATGTTSLIFASSVPGGRDWCLTMCVASGKSVWECLLSRRTGEPVITLDLGGDTTIGGTKAAFEKANGVTLDGPSAVETLVGDGEPSAKDAEMLLDGKDVDSLRRVATVKGPDPGWALADIAENSGVAYAKTKAHIFTVRVPFLGTLLVVCISQDGGKTWKCSARQWDGF</sequence>
<proteinExistence type="predicted"/>